<comment type="caution">
    <text evidence="4">The sequence shown here is derived from an EMBL/GenBank/DDBJ whole genome shotgun (WGS) entry which is preliminary data.</text>
</comment>
<dbReference type="PANTHER" id="PTHR45348:SF5">
    <property type="entry name" value="OXIDOREDUCTASE, PUTATIVE (AFU_ORTHOLOGUE AFUA_8G01420)-RELATED"/>
    <property type="match status" value="1"/>
</dbReference>
<dbReference type="InterPro" id="IPR047122">
    <property type="entry name" value="Trans-enoyl_RdTase-like"/>
</dbReference>
<dbReference type="EMBL" id="JAVRRD010000023">
    <property type="protein sequence ID" value="KAK5047975.1"/>
    <property type="molecule type" value="Genomic_DNA"/>
</dbReference>
<name>A0AAV9N1Q8_9EURO</name>
<evidence type="ECO:0000313" key="4">
    <source>
        <dbReference type="EMBL" id="KAK5047975.1"/>
    </source>
</evidence>
<keyword evidence="5" id="KW-1185">Reference proteome</keyword>
<dbReference type="Gene3D" id="3.90.180.10">
    <property type="entry name" value="Medium-chain alcohol dehydrogenases, catalytic domain"/>
    <property type="match status" value="1"/>
</dbReference>
<dbReference type="Pfam" id="PF08240">
    <property type="entry name" value="ADH_N"/>
    <property type="match status" value="1"/>
</dbReference>
<comment type="similarity">
    <text evidence="1">Belongs to the zinc-containing alcohol dehydrogenase family.</text>
</comment>
<dbReference type="InterPro" id="IPR020843">
    <property type="entry name" value="ER"/>
</dbReference>
<organism evidence="4 5">
    <name type="scientific">Exophiala bonariae</name>
    <dbReference type="NCBI Taxonomy" id="1690606"/>
    <lineage>
        <taxon>Eukaryota</taxon>
        <taxon>Fungi</taxon>
        <taxon>Dikarya</taxon>
        <taxon>Ascomycota</taxon>
        <taxon>Pezizomycotina</taxon>
        <taxon>Eurotiomycetes</taxon>
        <taxon>Chaetothyriomycetidae</taxon>
        <taxon>Chaetothyriales</taxon>
        <taxon>Herpotrichiellaceae</taxon>
        <taxon>Exophiala</taxon>
    </lineage>
</organism>
<dbReference type="AlphaFoldDB" id="A0AAV9N1Q8"/>
<keyword evidence="2" id="KW-0560">Oxidoreductase</keyword>
<dbReference type="CDD" id="cd08249">
    <property type="entry name" value="enoyl_reductase_like"/>
    <property type="match status" value="1"/>
</dbReference>
<proteinExistence type="inferred from homology"/>
<gene>
    <name evidence="4" type="ORF">LTR84_006165</name>
</gene>
<dbReference type="RefSeq" id="XP_064703481.1">
    <property type="nucleotide sequence ID" value="XM_064849726.1"/>
</dbReference>
<dbReference type="Gene3D" id="3.40.50.720">
    <property type="entry name" value="NAD(P)-binding Rossmann-like Domain"/>
    <property type="match status" value="1"/>
</dbReference>
<feature type="domain" description="Enoyl reductase (ER)" evidence="3">
    <location>
        <begin position="64"/>
        <end position="411"/>
    </location>
</feature>
<dbReference type="Proteomes" id="UP001358417">
    <property type="component" value="Unassembled WGS sequence"/>
</dbReference>
<dbReference type="SUPFAM" id="SSF50129">
    <property type="entry name" value="GroES-like"/>
    <property type="match status" value="1"/>
</dbReference>
<evidence type="ECO:0000256" key="1">
    <source>
        <dbReference type="ARBA" id="ARBA00008072"/>
    </source>
</evidence>
<dbReference type="InterPro" id="IPR013154">
    <property type="entry name" value="ADH-like_N"/>
</dbReference>
<dbReference type="GeneID" id="89974337"/>
<dbReference type="PANTHER" id="PTHR45348">
    <property type="entry name" value="HYPOTHETICAL OXIDOREDUCTASE (EUROFUNG)"/>
    <property type="match status" value="1"/>
</dbReference>
<protein>
    <recommendedName>
        <fullName evidence="3">Enoyl reductase (ER) domain-containing protein</fullName>
    </recommendedName>
</protein>
<evidence type="ECO:0000259" key="3">
    <source>
        <dbReference type="SMART" id="SM00829"/>
    </source>
</evidence>
<dbReference type="GO" id="GO:0016651">
    <property type="term" value="F:oxidoreductase activity, acting on NAD(P)H"/>
    <property type="evidence" value="ECO:0007669"/>
    <property type="project" value="InterPro"/>
</dbReference>
<evidence type="ECO:0000256" key="2">
    <source>
        <dbReference type="ARBA" id="ARBA00023002"/>
    </source>
</evidence>
<accession>A0AAV9N1Q8</accession>
<sequence length="415" mass="44812">MQQTGIQKSPPPVVSYIFAYQPKNTLQPFTQHITKAFWLKHKAQVMASTTIIPSEMITVTVQPTTPLTATQSRIPVPTSLAPNEVLIKVHVAASNPKDWLHLVTRKLSINSGDDLAGTVVATGNEVTLLRVGERVAAFHPMFAPYGAYAEYSVAPAHTVLKIPSTMSYEEAATIPLVTTTAALTLFRRQRFVAPWEISPTAEKTHNAKPLLIYGASTSLGLYLVKLAKLAGIGPIIAIGGGSSNYLEKHLDGNVGDVFLDYRSGTSKVQEAVRTILVEKGLDLKHAIDAYSESGSWVSIAQLLTTGGKLSVFSGANQYAESEIPASVEILYTFVGTAHEGAYRPGMPKQPPPDEARGDIAFSEQLFRWLEEMIGQGKFEGHPFKVVPGGLNGIADGLNILRDGKAAGRKLVYHVV</sequence>
<reference evidence="4 5" key="1">
    <citation type="submission" date="2023-08" db="EMBL/GenBank/DDBJ databases">
        <title>Black Yeasts Isolated from many extreme environments.</title>
        <authorList>
            <person name="Coleine C."/>
            <person name="Stajich J.E."/>
            <person name="Selbmann L."/>
        </authorList>
    </citation>
    <scope>NUCLEOTIDE SEQUENCE [LARGE SCALE GENOMIC DNA]</scope>
    <source>
        <strain evidence="4 5">CCFEE 5792</strain>
    </source>
</reference>
<evidence type="ECO:0000313" key="5">
    <source>
        <dbReference type="Proteomes" id="UP001358417"/>
    </source>
</evidence>
<dbReference type="SUPFAM" id="SSF51735">
    <property type="entry name" value="NAD(P)-binding Rossmann-fold domains"/>
    <property type="match status" value="1"/>
</dbReference>
<dbReference type="InterPro" id="IPR011032">
    <property type="entry name" value="GroES-like_sf"/>
</dbReference>
<dbReference type="SMART" id="SM00829">
    <property type="entry name" value="PKS_ER"/>
    <property type="match status" value="1"/>
</dbReference>
<dbReference type="InterPro" id="IPR036291">
    <property type="entry name" value="NAD(P)-bd_dom_sf"/>
</dbReference>